<dbReference type="PANTHER" id="PTHR10357">
    <property type="entry name" value="ALPHA-AMYLASE FAMILY MEMBER"/>
    <property type="match status" value="1"/>
</dbReference>
<dbReference type="PANTHER" id="PTHR10357:SF209">
    <property type="entry name" value="PERIPLASMIC ALPHA-AMYLASE"/>
    <property type="match status" value="1"/>
</dbReference>
<dbReference type="CDD" id="cd12962">
    <property type="entry name" value="X25_BaPul_like"/>
    <property type="match status" value="3"/>
</dbReference>
<dbReference type="Gene3D" id="2.60.40.10">
    <property type="entry name" value="Immunoglobulins"/>
    <property type="match status" value="3"/>
</dbReference>
<keyword evidence="2" id="KW-0732">Signal</keyword>
<evidence type="ECO:0000313" key="4">
    <source>
        <dbReference type="EMBL" id="MCF6377484.1"/>
    </source>
</evidence>
<proteinExistence type="predicted"/>
<dbReference type="SUPFAM" id="SSF51011">
    <property type="entry name" value="Glycosyl hydrolase domain"/>
    <property type="match status" value="1"/>
</dbReference>
<dbReference type="Gene3D" id="2.60.40.1180">
    <property type="entry name" value="Golgi alpha-mannosidase II"/>
    <property type="match status" value="1"/>
</dbReference>
<dbReference type="SUPFAM" id="SSF51445">
    <property type="entry name" value="(Trans)glycosidases"/>
    <property type="match status" value="1"/>
</dbReference>
<feature type="signal peptide" evidence="2">
    <location>
        <begin position="1"/>
        <end position="23"/>
    </location>
</feature>
<dbReference type="CDD" id="cd11339">
    <property type="entry name" value="AmyAc_bac_CMD_like_2"/>
    <property type="match status" value="1"/>
</dbReference>
<feature type="region of interest" description="Disordered" evidence="1">
    <location>
        <begin position="847"/>
        <end position="866"/>
    </location>
</feature>
<reference evidence="4 5" key="1">
    <citation type="submission" date="2022-01" db="EMBL/GenBank/DDBJ databases">
        <title>Nocardioides sp. nov., an actinomycete isolated from mining soil.</title>
        <authorList>
            <person name="Liu L."/>
        </authorList>
    </citation>
    <scope>NUCLEOTIDE SEQUENCE [LARGE SCALE GENOMIC DNA]</scope>
    <source>
        <strain evidence="4 5">KLBMP 9356</strain>
    </source>
</reference>
<evidence type="ECO:0000256" key="2">
    <source>
        <dbReference type="SAM" id="SignalP"/>
    </source>
</evidence>
<dbReference type="Gene3D" id="3.20.20.80">
    <property type="entry name" value="Glycosidases"/>
    <property type="match status" value="2"/>
</dbReference>
<dbReference type="InterPro" id="IPR006047">
    <property type="entry name" value="GH13_cat_dom"/>
</dbReference>
<dbReference type="Proteomes" id="UP001201161">
    <property type="component" value="Unassembled WGS sequence"/>
</dbReference>
<dbReference type="EMBL" id="JAKJHZ010000005">
    <property type="protein sequence ID" value="MCF6377484.1"/>
    <property type="molecule type" value="Genomic_DNA"/>
</dbReference>
<gene>
    <name evidence="4" type="ORF">L2K70_07690</name>
</gene>
<organism evidence="4 5">
    <name type="scientific">Nocardioides potassii</name>
    <dbReference type="NCBI Taxonomy" id="2911371"/>
    <lineage>
        <taxon>Bacteria</taxon>
        <taxon>Bacillati</taxon>
        <taxon>Actinomycetota</taxon>
        <taxon>Actinomycetes</taxon>
        <taxon>Propionibacteriales</taxon>
        <taxon>Nocardioidaceae</taxon>
        <taxon>Nocardioides</taxon>
    </lineage>
</organism>
<dbReference type="SMART" id="SM00642">
    <property type="entry name" value="Aamy"/>
    <property type="match status" value="1"/>
</dbReference>
<dbReference type="InterPro" id="IPR013783">
    <property type="entry name" value="Ig-like_fold"/>
</dbReference>
<name>A0ABS9HAF4_9ACTN</name>
<dbReference type="Pfam" id="PF22058">
    <property type="entry name" value="X25_BaPul_like"/>
    <property type="match status" value="3"/>
</dbReference>
<dbReference type="InterPro" id="IPR017853">
    <property type="entry name" value="GH"/>
</dbReference>
<keyword evidence="5" id="KW-1185">Reference proteome</keyword>
<evidence type="ECO:0000256" key="1">
    <source>
        <dbReference type="SAM" id="MobiDB-lite"/>
    </source>
</evidence>
<protein>
    <submittedName>
        <fullName evidence="4">Alpha-amylase</fullName>
    </submittedName>
</protein>
<feature type="chain" id="PRO_5045877167" evidence="2">
    <location>
        <begin position="24"/>
        <end position="1075"/>
    </location>
</feature>
<accession>A0ABS9HAF4</accession>
<dbReference type="RefSeq" id="WP_236400971.1">
    <property type="nucleotide sequence ID" value="NZ_JAKJHZ010000005.1"/>
</dbReference>
<evidence type="ECO:0000313" key="5">
    <source>
        <dbReference type="Proteomes" id="UP001201161"/>
    </source>
</evidence>
<dbReference type="InterPro" id="IPR013780">
    <property type="entry name" value="Glyco_hydro_b"/>
</dbReference>
<comment type="caution">
    <text evidence="4">The sequence shown here is derived from an EMBL/GenBank/DDBJ whole genome shotgun (WGS) entry which is preliminary data.</text>
</comment>
<dbReference type="InterPro" id="IPR054409">
    <property type="entry name" value="X25_BaPul-like"/>
</dbReference>
<sequence>MRPHIRRSTTLLAALTTSVVTLAGTALTAGVVATTAAPAAGAPPDRVTVMGSLMDELGCASEWDESCTATDMTDEGDAWVLEAEVPAGTYEWKVRINGSWDESYGEDGGQSNASFVLQAPARLRFTYDPESHDIAVAPADAAAPLSRADRKLAGDSLRNDLTRERLYFVMADRFENGDRSNDDAGLGADRLVSGFDPTDKGFYHGGDLQGVIDRLDYIQGLGTTAIWLTPSFTNKPVQGAPGSESAGYHGYWITDFTRIDPHLGTNADMARLVRLAHKRGIKVFFDIITNHTADVITYEDSAYGADGNLPYVSTQDQPYVDASGEPFDDRDFADGSEPFPAVDLDSFPYRPEVPAGEEDAKVPAWLNDPTLYHNRGTSTFAGESNTYGDFPSGAYSSLDDLWTEHPRVVRGMTDIYEKWVDEVGIDGFRIDTVKHVNMEFWQQFSPALIDHAADRGNDDFFMFGEVYDASPEFMSRYTTEGRLQATVDFGFQAAGSGFAQGAPTTKLRDFFASDDWYTDTDSNVYEAPTFLGNHDMGRIGSFLRANAANYGEGELLKRDELAHALMYLSRGQPVVYYGDEQGFSAPRGVKDGIGDQRAREDMFPSKVALYNGYDLIGNDATTADSNFDRSTPLYRRISGLAALRERYPALADGAQVHRVASDTAGIYAFSRVSAQGREFVVALNNDTAAHSATIPTFAPGTTYREVYALGQGGGSAAKGAPGSVHSDDEGRVDVSVPALGVRVWRADRPIPRSRTAPRPTFESPTAGGIVGGRAEIGVGLPGDELTQITFAWRPVGGTDWRTLGTDDNAPYRVFHDVRDLPEGTLVEYRAVARDADGDLGVAQTHAQVGTPADDGDPGTDGPVTQPDAVSVPGTFQDAVGCGSEWDPGCPDIDLALDADDLVWSRTFSSPSIPAGTYAYKVAINDTWDENYGAGGVPNGDNIPLAATGDPVTFWYSHQTHWVTNSIETPHLFTAAGSFQSELGCPADWAPGCLRSWLQDPDGDGVWTFRTTQVPPGSYEVKVAQDEAWDVNWGAGGVPDGPNIAFSVEAGEGVQLSFDEQTKELTVSTYATGTTP</sequence>
<feature type="domain" description="Glycosyl hydrolase family 13 catalytic" evidence="3">
    <location>
        <begin position="168"/>
        <end position="644"/>
    </location>
</feature>
<dbReference type="Pfam" id="PF00128">
    <property type="entry name" value="Alpha-amylase"/>
    <property type="match status" value="1"/>
</dbReference>
<evidence type="ECO:0000259" key="3">
    <source>
        <dbReference type="SMART" id="SM00642"/>
    </source>
</evidence>